<gene>
    <name evidence="1" type="ORF">HR15_09205</name>
</gene>
<organism evidence="1 2">
    <name type="scientific">Porphyromonas gulae</name>
    <dbReference type="NCBI Taxonomy" id="111105"/>
    <lineage>
        <taxon>Bacteria</taxon>
        <taxon>Pseudomonadati</taxon>
        <taxon>Bacteroidota</taxon>
        <taxon>Bacteroidia</taxon>
        <taxon>Bacteroidales</taxon>
        <taxon>Porphyromonadaceae</taxon>
        <taxon>Porphyromonas</taxon>
    </lineage>
</organism>
<protein>
    <submittedName>
        <fullName evidence="1">Uncharacterized protein</fullName>
    </submittedName>
</protein>
<comment type="caution">
    <text evidence="1">The sequence shown here is derived from an EMBL/GenBank/DDBJ whole genome shotgun (WGS) entry which is preliminary data.</text>
</comment>
<accession>A0A0A2F3P6</accession>
<name>A0A0A2F3P6_9PORP</name>
<dbReference type="AlphaFoldDB" id="A0A0A2F3P6"/>
<proteinExistence type="predicted"/>
<dbReference type="EMBL" id="JRAK01000123">
    <property type="protein sequence ID" value="KGN85651.1"/>
    <property type="molecule type" value="Genomic_DNA"/>
</dbReference>
<dbReference type="Proteomes" id="UP000030146">
    <property type="component" value="Unassembled WGS sequence"/>
</dbReference>
<reference evidence="1 2" key="1">
    <citation type="submission" date="2014-08" db="EMBL/GenBank/DDBJ databases">
        <title>Porphyromonas gulae strain:COT-052_OH3439 Genome sequencing.</title>
        <authorList>
            <person name="Wallis C."/>
            <person name="Deusch O."/>
            <person name="O'Flynn C."/>
            <person name="Davis I."/>
            <person name="Jospin G."/>
            <person name="Darling A.E."/>
            <person name="Coil D.A."/>
            <person name="Alexiev A."/>
            <person name="Horsfall A."/>
            <person name="Kirkwood N."/>
            <person name="Harris S."/>
            <person name="Eisen J.A."/>
        </authorList>
    </citation>
    <scope>NUCLEOTIDE SEQUENCE [LARGE SCALE GENOMIC DNA]</scope>
    <source>
        <strain evidence="2">COT-052 OH3439</strain>
    </source>
</reference>
<evidence type="ECO:0000313" key="1">
    <source>
        <dbReference type="EMBL" id="KGN85651.1"/>
    </source>
</evidence>
<sequence length="313" mass="34993">MGVGAAISPLCAQQSATEEHRTAPAPRSGQIPLVSVGNKWNVVHKTGAVGMPDIMHEKRTYEYKAVETVVIDDKAYVRIDVLPTNAEDPVLPSIFMREEPETGKVFRVFGSSVEYEVFDYNRPVGQVFKGYTFQLIPEVSFIIAKIEQQEFAGKQRRFYYINGFYDGEDPYASNIHYVWIEGIGDTQGFDPYPLGMDGGIPNELICFEDSEGNSYVKYPDLGCVIHQVPAAMQKALQQDSPYQITCEGDVVRILCPSGSQSNTIRIHSLSGALLREVVSTEREVTIRLPRTQLAGEAVMVSVNDRFARKVRRQ</sequence>
<keyword evidence="2" id="KW-1185">Reference proteome</keyword>
<evidence type="ECO:0000313" key="2">
    <source>
        <dbReference type="Proteomes" id="UP000030146"/>
    </source>
</evidence>